<evidence type="ECO:0000313" key="2">
    <source>
        <dbReference type="Proteomes" id="UP000799770"/>
    </source>
</evidence>
<sequence length="308" mass="35017">MATEAEYRPFRQDMDAAARYLSIHPPLPRHLTTKFFTNMLYLQHWMRYTEVGFLIHPSVHLPTPGLKVADVACGTGIWLIELAKQVPKDAQLEGFYISSAHFPPKDELPENVKLGYMDMMQSVPENLLAQYDIVHVRGVVLYVFNDDPSELLANFMVLLKPGGYLCWDDLDLAAHNPKTSDPNVSHEIADKIEEFGRMWFKTQGLPFSWLRSLDTTLTSHGLEALVPHSQTVSNAGARPWTLMQPMANRHFFENDINTMCEAGKMPPGSPSAEEWREMSEGLIEECREGVRLLMDIVYIVGRKAVEQK</sequence>
<proteinExistence type="predicted"/>
<dbReference type="EMBL" id="ML977338">
    <property type="protein sequence ID" value="KAF2110497.1"/>
    <property type="molecule type" value="Genomic_DNA"/>
</dbReference>
<keyword evidence="2" id="KW-1185">Reference proteome</keyword>
<accession>A0A6A5YVC6</accession>
<dbReference type="GO" id="GO:0032259">
    <property type="term" value="P:methylation"/>
    <property type="evidence" value="ECO:0007669"/>
    <property type="project" value="UniProtKB-KW"/>
</dbReference>
<protein>
    <submittedName>
        <fullName evidence="1">S-adenosyl-L-methionine-dependent methyltransferase</fullName>
    </submittedName>
</protein>
<dbReference type="CDD" id="cd02440">
    <property type="entry name" value="AdoMet_MTases"/>
    <property type="match status" value="1"/>
</dbReference>
<gene>
    <name evidence="1" type="ORF">BDV96DRAFT_651131</name>
</gene>
<reference evidence="1" key="1">
    <citation type="journal article" date="2020" name="Stud. Mycol.">
        <title>101 Dothideomycetes genomes: a test case for predicting lifestyles and emergence of pathogens.</title>
        <authorList>
            <person name="Haridas S."/>
            <person name="Albert R."/>
            <person name="Binder M."/>
            <person name="Bloem J."/>
            <person name="Labutti K."/>
            <person name="Salamov A."/>
            <person name="Andreopoulos B."/>
            <person name="Baker S."/>
            <person name="Barry K."/>
            <person name="Bills G."/>
            <person name="Bluhm B."/>
            <person name="Cannon C."/>
            <person name="Castanera R."/>
            <person name="Culley D."/>
            <person name="Daum C."/>
            <person name="Ezra D."/>
            <person name="Gonzalez J."/>
            <person name="Henrissat B."/>
            <person name="Kuo A."/>
            <person name="Liang C."/>
            <person name="Lipzen A."/>
            <person name="Lutzoni F."/>
            <person name="Magnuson J."/>
            <person name="Mondo S."/>
            <person name="Nolan M."/>
            <person name="Ohm R."/>
            <person name="Pangilinan J."/>
            <person name="Park H.-J."/>
            <person name="Ramirez L."/>
            <person name="Alfaro M."/>
            <person name="Sun H."/>
            <person name="Tritt A."/>
            <person name="Yoshinaga Y."/>
            <person name="Zwiers L.-H."/>
            <person name="Turgeon B."/>
            <person name="Goodwin S."/>
            <person name="Spatafora J."/>
            <person name="Crous P."/>
            <person name="Grigoriev I."/>
        </authorList>
    </citation>
    <scope>NUCLEOTIDE SEQUENCE</scope>
    <source>
        <strain evidence="1">CBS 627.86</strain>
    </source>
</reference>
<dbReference type="GO" id="GO:0008168">
    <property type="term" value="F:methyltransferase activity"/>
    <property type="evidence" value="ECO:0007669"/>
    <property type="project" value="UniProtKB-KW"/>
</dbReference>
<dbReference type="SUPFAM" id="SSF53335">
    <property type="entry name" value="S-adenosyl-L-methionine-dependent methyltransferases"/>
    <property type="match status" value="1"/>
</dbReference>
<keyword evidence="1" id="KW-0808">Transferase</keyword>
<dbReference type="Proteomes" id="UP000799770">
    <property type="component" value="Unassembled WGS sequence"/>
</dbReference>
<dbReference type="AlphaFoldDB" id="A0A6A5YVC6"/>
<dbReference type="Pfam" id="PF13489">
    <property type="entry name" value="Methyltransf_23"/>
    <property type="match status" value="1"/>
</dbReference>
<dbReference type="Gene3D" id="3.40.50.150">
    <property type="entry name" value="Vaccinia Virus protein VP39"/>
    <property type="match status" value="1"/>
</dbReference>
<dbReference type="OrthoDB" id="417697at2759"/>
<organism evidence="1 2">
    <name type="scientific">Lophiotrema nucula</name>
    <dbReference type="NCBI Taxonomy" id="690887"/>
    <lineage>
        <taxon>Eukaryota</taxon>
        <taxon>Fungi</taxon>
        <taxon>Dikarya</taxon>
        <taxon>Ascomycota</taxon>
        <taxon>Pezizomycotina</taxon>
        <taxon>Dothideomycetes</taxon>
        <taxon>Pleosporomycetidae</taxon>
        <taxon>Pleosporales</taxon>
        <taxon>Lophiotremataceae</taxon>
        <taxon>Lophiotrema</taxon>
    </lineage>
</organism>
<keyword evidence="1" id="KW-0489">Methyltransferase</keyword>
<evidence type="ECO:0000313" key="1">
    <source>
        <dbReference type="EMBL" id="KAF2110497.1"/>
    </source>
</evidence>
<name>A0A6A5YVC6_9PLEO</name>
<dbReference type="InterPro" id="IPR029063">
    <property type="entry name" value="SAM-dependent_MTases_sf"/>
</dbReference>